<feature type="domain" description="BTB" evidence="1">
    <location>
        <begin position="173"/>
        <end position="230"/>
    </location>
</feature>
<dbReference type="InterPro" id="IPR036397">
    <property type="entry name" value="RNaseH_sf"/>
</dbReference>
<evidence type="ECO:0000313" key="3">
    <source>
        <dbReference type="Proteomes" id="UP000050761"/>
    </source>
</evidence>
<organism evidence="3 4">
    <name type="scientific">Heligmosomoides polygyrus</name>
    <name type="common">Parasitic roundworm</name>
    <dbReference type="NCBI Taxonomy" id="6339"/>
    <lineage>
        <taxon>Eukaryota</taxon>
        <taxon>Metazoa</taxon>
        <taxon>Ecdysozoa</taxon>
        <taxon>Nematoda</taxon>
        <taxon>Chromadorea</taxon>
        <taxon>Rhabditida</taxon>
        <taxon>Rhabditina</taxon>
        <taxon>Rhabditomorpha</taxon>
        <taxon>Strongyloidea</taxon>
        <taxon>Heligmosomidae</taxon>
        <taxon>Heligmosomoides</taxon>
    </lineage>
</organism>
<evidence type="ECO:0000313" key="2">
    <source>
        <dbReference type="EMBL" id="VDP01917.1"/>
    </source>
</evidence>
<dbReference type="GO" id="GO:0008344">
    <property type="term" value="P:adult locomotory behavior"/>
    <property type="evidence" value="ECO:0007669"/>
    <property type="project" value="TreeGrafter"/>
</dbReference>
<dbReference type="WBParaSite" id="HPBE_0001515001-mRNA-1">
    <property type="protein sequence ID" value="HPBE_0001515001-mRNA-1"/>
    <property type="gene ID" value="HPBE_0001515001"/>
</dbReference>
<reference evidence="2 3" key="1">
    <citation type="submission" date="2018-11" db="EMBL/GenBank/DDBJ databases">
        <authorList>
            <consortium name="Pathogen Informatics"/>
        </authorList>
    </citation>
    <scope>NUCLEOTIDE SEQUENCE [LARGE SCALE GENOMIC DNA]</scope>
</reference>
<dbReference type="GO" id="GO:0003676">
    <property type="term" value="F:nucleic acid binding"/>
    <property type="evidence" value="ECO:0007669"/>
    <property type="project" value="InterPro"/>
</dbReference>
<dbReference type="SMART" id="SM00225">
    <property type="entry name" value="BTB"/>
    <property type="match status" value="1"/>
</dbReference>
<evidence type="ECO:0000259" key="1">
    <source>
        <dbReference type="PROSITE" id="PS50097"/>
    </source>
</evidence>
<dbReference type="EMBL" id="UZAH01028715">
    <property type="protein sequence ID" value="VDP01917.1"/>
    <property type="molecule type" value="Genomic_DNA"/>
</dbReference>
<evidence type="ECO:0000313" key="4">
    <source>
        <dbReference type="WBParaSite" id="HPBE_0001515001-mRNA-1"/>
    </source>
</evidence>
<protein>
    <submittedName>
        <fullName evidence="4">BTB domain-containing protein</fullName>
    </submittedName>
</protein>
<dbReference type="InterPro" id="IPR000210">
    <property type="entry name" value="BTB/POZ_dom"/>
</dbReference>
<dbReference type="PANTHER" id="PTHR46306:SF1">
    <property type="entry name" value="BTB_POZ DOMAIN-CONTAINING PROTEIN 9"/>
    <property type="match status" value="1"/>
</dbReference>
<dbReference type="Proteomes" id="UP000050761">
    <property type="component" value="Unassembled WGS sequence"/>
</dbReference>
<dbReference type="Gene3D" id="3.30.710.10">
    <property type="entry name" value="Potassium Channel Kv1.1, Chain A"/>
    <property type="match status" value="1"/>
</dbReference>
<dbReference type="SUPFAM" id="SSF54695">
    <property type="entry name" value="POZ domain"/>
    <property type="match status" value="1"/>
</dbReference>
<dbReference type="PANTHER" id="PTHR46306">
    <property type="entry name" value="BTB/POZ DOMAIN-CONTAINING PROTEIN 9"/>
    <property type="match status" value="1"/>
</dbReference>
<reference evidence="4" key="2">
    <citation type="submission" date="2019-09" db="UniProtKB">
        <authorList>
            <consortium name="WormBaseParasite"/>
        </authorList>
    </citation>
    <scope>IDENTIFICATION</scope>
</reference>
<dbReference type="Pfam" id="PF00651">
    <property type="entry name" value="BTB"/>
    <property type="match status" value="1"/>
</dbReference>
<dbReference type="GO" id="GO:0005737">
    <property type="term" value="C:cytoplasm"/>
    <property type="evidence" value="ECO:0007669"/>
    <property type="project" value="TreeGrafter"/>
</dbReference>
<accession>A0A3P7ZJ33</accession>
<dbReference type="GO" id="GO:0050804">
    <property type="term" value="P:modulation of chemical synaptic transmission"/>
    <property type="evidence" value="ECO:0007669"/>
    <property type="project" value="TreeGrafter"/>
</dbReference>
<name>A0A183G1Q2_HELPZ</name>
<dbReference type="AlphaFoldDB" id="A0A183G1Q2"/>
<sequence length="324" mass="36814">METKMLRWTAGVTRMDRIRNDVIRQKFGVAPIADKMREANLRWYGHVLRGREDSVRKIGLNFKRQRVVTCQNSLNRSRTTAFLSTIAAQDEKWCTSDNTTWAIQWLPKHAGPERIPKPSHVTITADLFTKDMLEMKRKLLEKYPGFDSTWHHIDHSASVVGKMDGLFSGALLPDMTFLVEGERVQAHRIILGSRCKYFKDLLSNEQEENVEKEFPISFTTLSAFRATVRYRTKPVLGTSSNGALHNAKLDIDNVFSVLPASTSLGLDDIEERCILFACEHGSEVLASEEFVKLPLEMVVKMLSRDSFNACFELETKIVTISLSG</sequence>
<dbReference type="Gene3D" id="3.30.420.10">
    <property type="entry name" value="Ribonuclease H-like superfamily/Ribonuclease H"/>
    <property type="match status" value="1"/>
</dbReference>
<dbReference type="OrthoDB" id="5830191at2759"/>
<proteinExistence type="predicted"/>
<dbReference type="PROSITE" id="PS50097">
    <property type="entry name" value="BTB"/>
    <property type="match status" value="1"/>
</dbReference>
<dbReference type="CDD" id="cd14733">
    <property type="entry name" value="BACK"/>
    <property type="match status" value="1"/>
</dbReference>
<accession>A0A183G1Q2</accession>
<gene>
    <name evidence="2" type="ORF">HPBE_LOCUS15149</name>
</gene>
<dbReference type="InterPro" id="IPR052407">
    <property type="entry name" value="BTB_POZ_domain_cont_9"/>
</dbReference>
<keyword evidence="3" id="KW-1185">Reference proteome</keyword>
<dbReference type="GO" id="GO:0048512">
    <property type="term" value="P:circadian behavior"/>
    <property type="evidence" value="ECO:0007669"/>
    <property type="project" value="TreeGrafter"/>
</dbReference>
<dbReference type="InterPro" id="IPR011333">
    <property type="entry name" value="SKP1/BTB/POZ_sf"/>
</dbReference>